<dbReference type="EMBL" id="JAUSVP010000004">
    <property type="protein sequence ID" value="MDQ0447310.1"/>
    <property type="molecule type" value="Genomic_DNA"/>
</dbReference>
<keyword evidence="3" id="KW-1185">Reference proteome</keyword>
<name>A0ABU0I069_9HYPH</name>
<dbReference type="Proteomes" id="UP001231124">
    <property type="component" value="Unassembled WGS sequence"/>
</dbReference>
<evidence type="ECO:0000256" key="1">
    <source>
        <dbReference type="SAM" id="Phobius"/>
    </source>
</evidence>
<protein>
    <submittedName>
        <fullName evidence="2">Uncharacterized protein</fullName>
    </submittedName>
</protein>
<feature type="transmembrane region" description="Helical" evidence="1">
    <location>
        <begin position="36"/>
        <end position="59"/>
    </location>
</feature>
<evidence type="ECO:0000313" key="2">
    <source>
        <dbReference type="EMBL" id="MDQ0447310.1"/>
    </source>
</evidence>
<proteinExistence type="predicted"/>
<keyword evidence="1" id="KW-0472">Membrane</keyword>
<evidence type="ECO:0000313" key="3">
    <source>
        <dbReference type="Proteomes" id="UP001231124"/>
    </source>
</evidence>
<keyword evidence="1" id="KW-0812">Transmembrane</keyword>
<keyword evidence="1" id="KW-1133">Transmembrane helix</keyword>
<gene>
    <name evidence="2" type="ORF">QO012_001806</name>
</gene>
<organism evidence="2 3">
    <name type="scientific">Methylobacterium aerolatum</name>
    <dbReference type="NCBI Taxonomy" id="418708"/>
    <lineage>
        <taxon>Bacteria</taxon>
        <taxon>Pseudomonadati</taxon>
        <taxon>Pseudomonadota</taxon>
        <taxon>Alphaproteobacteria</taxon>
        <taxon>Hyphomicrobiales</taxon>
        <taxon>Methylobacteriaceae</taxon>
        <taxon>Methylobacterium</taxon>
    </lineage>
</organism>
<accession>A0ABU0I069</accession>
<sequence length="99" mass="10686">MTATTDLIGLGIAFYGAMPPPRPPRPSRPERDGPTWAAAILIGSICLATVGPLFTIWSFHRPLEAAKARCRHAGGRIVYQALDGSDFRCDAADRVTGRH</sequence>
<dbReference type="RefSeq" id="WP_238207089.1">
    <property type="nucleotide sequence ID" value="NZ_BPQE01000031.1"/>
</dbReference>
<comment type="caution">
    <text evidence="2">The sequence shown here is derived from an EMBL/GenBank/DDBJ whole genome shotgun (WGS) entry which is preliminary data.</text>
</comment>
<reference evidence="2 3" key="1">
    <citation type="submission" date="2023-07" db="EMBL/GenBank/DDBJ databases">
        <title>Genomic Encyclopedia of Type Strains, Phase IV (KMG-IV): sequencing the most valuable type-strain genomes for metagenomic binning, comparative biology and taxonomic classification.</title>
        <authorList>
            <person name="Goeker M."/>
        </authorList>
    </citation>
    <scope>NUCLEOTIDE SEQUENCE [LARGE SCALE GENOMIC DNA]</scope>
    <source>
        <strain evidence="2 3">DSM 19013</strain>
    </source>
</reference>